<name>A0ACD5XCV1_AVESA</name>
<dbReference type="EnsemblPlants" id="AVESA.00010b.r2.4DG0773620.1">
    <property type="protein sequence ID" value="AVESA.00010b.r2.4DG0773620.1.CDS.1"/>
    <property type="gene ID" value="AVESA.00010b.r2.4DG0773620"/>
</dbReference>
<reference evidence="1" key="1">
    <citation type="submission" date="2021-05" db="EMBL/GenBank/DDBJ databases">
        <authorList>
            <person name="Scholz U."/>
            <person name="Mascher M."/>
            <person name="Fiebig A."/>
        </authorList>
    </citation>
    <scope>NUCLEOTIDE SEQUENCE [LARGE SCALE GENOMIC DNA]</scope>
</reference>
<proteinExistence type="predicted"/>
<dbReference type="Proteomes" id="UP001732700">
    <property type="component" value="Chromosome 4D"/>
</dbReference>
<accession>A0ACD5XCV1</accession>
<keyword evidence="2" id="KW-1185">Reference proteome</keyword>
<protein>
    <submittedName>
        <fullName evidence="1">Uncharacterized protein</fullName>
    </submittedName>
</protein>
<reference evidence="1" key="2">
    <citation type="submission" date="2025-09" db="UniProtKB">
        <authorList>
            <consortium name="EnsemblPlants"/>
        </authorList>
    </citation>
    <scope>IDENTIFICATION</scope>
</reference>
<sequence length="311" mass="35142">MALGSKKKKRDAASELTDDLLVEILSRVPYRTTCCCKCVYRRWRDVVSHPDHRKKLPQTLAGFFYETEDKGRFPRKARHFTSVSGGYAYHPCFDPSLSFLPKYKSLDILDCCNGLLLCHCSKGTDPNALHYVVCNPATGKWVAVPGTCWSGNGPITRLGFDPAVSSQFYVFEFITVCVPKDDTYYNHRINAVWIYSHNTGDWSYNVNGLGNDIRIHVGSKSIFFSGMLHWATDNLVVAIGVQGDDWRTIRIPTPPYLYNAGPNDIYLSEGQLCLANMTCLELSIWALEDSSTEKWALKHNARRSQLSFAFV</sequence>
<evidence type="ECO:0000313" key="1">
    <source>
        <dbReference type="EnsemblPlants" id="AVESA.00010b.r2.4DG0773620.1.CDS.1"/>
    </source>
</evidence>
<organism evidence="1 2">
    <name type="scientific">Avena sativa</name>
    <name type="common">Oat</name>
    <dbReference type="NCBI Taxonomy" id="4498"/>
    <lineage>
        <taxon>Eukaryota</taxon>
        <taxon>Viridiplantae</taxon>
        <taxon>Streptophyta</taxon>
        <taxon>Embryophyta</taxon>
        <taxon>Tracheophyta</taxon>
        <taxon>Spermatophyta</taxon>
        <taxon>Magnoliopsida</taxon>
        <taxon>Liliopsida</taxon>
        <taxon>Poales</taxon>
        <taxon>Poaceae</taxon>
        <taxon>BOP clade</taxon>
        <taxon>Pooideae</taxon>
        <taxon>Poodae</taxon>
        <taxon>Poeae</taxon>
        <taxon>Poeae Chloroplast Group 1 (Aveneae type)</taxon>
        <taxon>Aveninae</taxon>
        <taxon>Avena</taxon>
    </lineage>
</organism>
<evidence type="ECO:0000313" key="2">
    <source>
        <dbReference type="Proteomes" id="UP001732700"/>
    </source>
</evidence>